<dbReference type="Pfam" id="PF00076">
    <property type="entry name" value="RRM_1"/>
    <property type="match status" value="1"/>
</dbReference>
<keyword evidence="5" id="KW-1185">Reference proteome</keyword>
<comment type="caution">
    <text evidence="4">The sequence shown here is derived from an EMBL/GenBank/DDBJ whole genome shotgun (WGS) entry which is preliminary data.</text>
</comment>
<dbReference type="PANTHER" id="PTHR48024">
    <property type="entry name" value="GEO13361P1-RELATED"/>
    <property type="match status" value="1"/>
</dbReference>
<evidence type="ECO:0000256" key="2">
    <source>
        <dbReference type="PROSITE-ProRule" id="PRU00176"/>
    </source>
</evidence>
<evidence type="ECO:0000313" key="5">
    <source>
        <dbReference type="Proteomes" id="UP000663873"/>
    </source>
</evidence>
<proteinExistence type="predicted"/>
<dbReference type="InterPro" id="IPR000504">
    <property type="entry name" value="RRM_dom"/>
</dbReference>
<sequence>MTQFGTTDSASHLNRILPTPYTPSYIGRHPIYPKASPDIATRIFNPIFPIHWQKSSDNYAVKSRDYHCATYTYLGPEWFKAPPKHYETYKEPLQRILYMNKRESSSSSSLSSSQKGKKEKKEKIAKLFTSSSSMSLHKDTTFTKIFVGGLPYHTTDDTLRKFFERFGEIEEAVVSS</sequence>
<protein>
    <recommendedName>
        <fullName evidence="3">RRM domain-containing protein</fullName>
    </recommendedName>
</protein>
<dbReference type="PROSITE" id="PS50102">
    <property type="entry name" value="RRM"/>
    <property type="match status" value="1"/>
</dbReference>
<dbReference type="InterPro" id="IPR050886">
    <property type="entry name" value="RNA-binding_reg"/>
</dbReference>
<dbReference type="PANTHER" id="PTHR48024:SF56">
    <property type="entry name" value="HETEROGENEOUS NUCLEAR RIBONUCLEOPROTEIN A0"/>
    <property type="match status" value="1"/>
</dbReference>
<organism evidence="4 5">
    <name type="scientific">Rotaria socialis</name>
    <dbReference type="NCBI Taxonomy" id="392032"/>
    <lineage>
        <taxon>Eukaryota</taxon>
        <taxon>Metazoa</taxon>
        <taxon>Spiralia</taxon>
        <taxon>Gnathifera</taxon>
        <taxon>Rotifera</taxon>
        <taxon>Eurotatoria</taxon>
        <taxon>Bdelloidea</taxon>
        <taxon>Philodinida</taxon>
        <taxon>Philodinidae</taxon>
        <taxon>Rotaria</taxon>
    </lineage>
</organism>
<dbReference type="Proteomes" id="UP000663873">
    <property type="component" value="Unassembled WGS sequence"/>
</dbReference>
<gene>
    <name evidence="4" type="ORF">UJA718_LOCUS7799</name>
</gene>
<dbReference type="SUPFAM" id="SSF54928">
    <property type="entry name" value="RNA-binding domain, RBD"/>
    <property type="match status" value="1"/>
</dbReference>
<dbReference type="InterPro" id="IPR035979">
    <property type="entry name" value="RBD_domain_sf"/>
</dbReference>
<evidence type="ECO:0000256" key="1">
    <source>
        <dbReference type="ARBA" id="ARBA00022884"/>
    </source>
</evidence>
<accession>A0A820CZ26</accession>
<reference evidence="4" key="1">
    <citation type="submission" date="2021-02" db="EMBL/GenBank/DDBJ databases">
        <authorList>
            <person name="Nowell W R."/>
        </authorList>
    </citation>
    <scope>NUCLEOTIDE SEQUENCE</scope>
</reference>
<evidence type="ECO:0000313" key="4">
    <source>
        <dbReference type="EMBL" id="CAF4222109.1"/>
    </source>
</evidence>
<keyword evidence="1 2" id="KW-0694">RNA-binding</keyword>
<dbReference type="EMBL" id="CAJOBP010000799">
    <property type="protein sequence ID" value="CAF4222109.1"/>
    <property type="molecule type" value="Genomic_DNA"/>
</dbReference>
<feature type="domain" description="RRM" evidence="3">
    <location>
        <begin position="143"/>
        <end position="176"/>
    </location>
</feature>
<name>A0A820CZ26_9BILA</name>
<dbReference type="GO" id="GO:0005829">
    <property type="term" value="C:cytosol"/>
    <property type="evidence" value="ECO:0007669"/>
    <property type="project" value="TreeGrafter"/>
</dbReference>
<dbReference type="Gene3D" id="3.30.70.330">
    <property type="match status" value="1"/>
</dbReference>
<evidence type="ECO:0000259" key="3">
    <source>
        <dbReference type="PROSITE" id="PS50102"/>
    </source>
</evidence>
<dbReference type="GO" id="GO:0005634">
    <property type="term" value="C:nucleus"/>
    <property type="evidence" value="ECO:0007669"/>
    <property type="project" value="TreeGrafter"/>
</dbReference>
<dbReference type="InterPro" id="IPR012677">
    <property type="entry name" value="Nucleotide-bd_a/b_plait_sf"/>
</dbReference>
<dbReference type="AlphaFoldDB" id="A0A820CZ26"/>
<dbReference type="GO" id="GO:0003730">
    <property type="term" value="F:mRNA 3'-UTR binding"/>
    <property type="evidence" value="ECO:0007669"/>
    <property type="project" value="TreeGrafter"/>
</dbReference>